<accession>A0ABR2M0W3</accession>
<comment type="caution">
    <text evidence="1">The sequence shown here is derived from an EMBL/GenBank/DDBJ whole genome shotgun (WGS) entry which is preliminary data.</text>
</comment>
<sequence length="120" mass="13444">MRATYLTGTLFLRSYVVIDVERGARILGGSREEDYPPDSTEWYVVLAKNAKGAGIIGGGEINGQGEAFVVRSDVRKNVMVSWNQTGSCLGDECRPRLIGFLDSKEVRVWDITLNQPAYWW</sequence>
<dbReference type="InterPro" id="IPR012334">
    <property type="entry name" value="Pectin_lyas_fold"/>
</dbReference>
<reference evidence="1 2" key="1">
    <citation type="journal article" date="2022" name="Nat. Plants">
        <title>Genomes of leafy and leafless Platanthera orchids illuminate the evolution of mycoheterotrophy.</title>
        <authorList>
            <person name="Li M.H."/>
            <person name="Liu K.W."/>
            <person name="Li Z."/>
            <person name="Lu H.C."/>
            <person name="Ye Q.L."/>
            <person name="Zhang D."/>
            <person name="Wang J.Y."/>
            <person name="Li Y.F."/>
            <person name="Zhong Z.M."/>
            <person name="Liu X."/>
            <person name="Yu X."/>
            <person name="Liu D.K."/>
            <person name="Tu X.D."/>
            <person name="Liu B."/>
            <person name="Hao Y."/>
            <person name="Liao X.Y."/>
            <person name="Jiang Y.T."/>
            <person name="Sun W.H."/>
            <person name="Chen J."/>
            <person name="Chen Y.Q."/>
            <person name="Ai Y."/>
            <person name="Zhai J.W."/>
            <person name="Wu S.S."/>
            <person name="Zhou Z."/>
            <person name="Hsiao Y.Y."/>
            <person name="Wu W.L."/>
            <person name="Chen Y.Y."/>
            <person name="Lin Y.F."/>
            <person name="Hsu J.L."/>
            <person name="Li C.Y."/>
            <person name="Wang Z.W."/>
            <person name="Zhao X."/>
            <person name="Zhong W.Y."/>
            <person name="Ma X.K."/>
            <person name="Ma L."/>
            <person name="Huang J."/>
            <person name="Chen G.Z."/>
            <person name="Huang M.Z."/>
            <person name="Huang L."/>
            <person name="Peng D.H."/>
            <person name="Luo Y.B."/>
            <person name="Zou S.Q."/>
            <person name="Chen S.P."/>
            <person name="Lan S."/>
            <person name="Tsai W.C."/>
            <person name="Van de Peer Y."/>
            <person name="Liu Z.J."/>
        </authorList>
    </citation>
    <scope>NUCLEOTIDE SEQUENCE [LARGE SCALE GENOMIC DNA]</scope>
    <source>
        <strain evidence="1">Lor288</strain>
    </source>
</reference>
<protein>
    <submittedName>
        <fullName evidence="1">Uncharacterized protein</fullName>
    </submittedName>
</protein>
<dbReference type="EMBL" id="JBBWWR010000013">
    <property type="protein sequence ID" value="KAK8956123.1"/>
    <property type="molecule type" value="Genomic_DNA"/>
</dbReference>
<dbReference type="Gene3D" id="2.160.20.10">
    <property type="entry name" value="Single-stranded right-handed beta-helix, Pectin lyase-like"/>
    <property type="match status" value="1"/>
</dbReference>
<dbReference type="SUPFAM" id="SSF51126">
    <property type="entry name" value="Pectin lyase-like"/>
    <property type="match status" value="1"/>
</dbReference>
<dbReference type="InterPro" id="IPR011050">
    <property type="entry name" value="Pectin_lyase_fold/virulence"/>
</dbReference>
<name>A0ABR2M0W3_9ASPA</name>
<proteinExistence type="predicted"/>
<gene>
    <name evidence="1" type="ORF">KSP40_PGU017026</name>
</gene>
<organism evidence="1 2">
    <name type="scientific">Platanthera guangdongensis</name>
    <dbReference type="NCBI Taxonomy" id="2320717"/>
    <lineage>
        <taxon>Eukaryota</taxon>
        <taxon>Viridiplantae</taxon>
        <taxon>Streptophyta</taxon>
        <taxon>Embryophyta</taxon>
        <taxon>Tracheophyta</taxon>
        <taxon>Spermatophyta</taxon>
        <taxon>Magnoliopsida</taxon>
        <taxon>Liliopsida</taxon>
        <taxon>Asparagales</taxon>
        <taxon>Orchidaceae</taxon>
        <taxon>Orchidoideae</taxon>
        <taxon>Orchideae</taxon>
        <taxon>Orchidinae</taxon>
        <taxon>Platanthera</taxon>
    </lineage>
</organism>
<keyword evidence="2" id="KW-1185">Reference proteome</keyword>
<evidence type="ECO:0000313" key="2">
    <source>
        <dbReference type="Proteomes" id="UP001412067"/>
    </source>
</evidence>
<dbReference type="Proteomes" id="UP001412067">
    <property type="component" value="Unassembled WGS sequence"/>
</dbReference>
<evidence type="ECO:0000313" key="1">
    <source>
        <dbReference type="EMBL" id="KAK8956123.1"/>
    </source>
</evidence>